<dbReference type="NCBIfam" id="TIGR01687">
    <property type="entry name" value="moaD_arch"/>
    <property type="match status" value="1"/>
</dbReference>
<dbReference type="SUPFAM" id="SSF54285">
    <property type="entry name" value="MoaD/ThiS"/>
    <property type="match status" value="1"/>
</dbReference>
<dbReference type="CDD" id="cd17040">
    <property type="entry name" value="Ubl_MoaD_like"/>
    <property type="match status" value="1"/>
</dbReference>
<organism evidence="1 2">
    <name type="scientific">Candidatus Methanoperedens nitratireducens</name>
    <dbReference type="NCBI Taxonomy" id="1392998"/>
    <lineage>
        <taxon>Archaea</taxon>
        <taxon>Methanobacteriati</taxon>
        <taxon>Methanobacteriota</taxon>
        <taxon>Stenosarchaea group</taxon>
        <taxon>Methanomicrobia</taxon>
        <taxon>Methanosarcinales</taxon>
        <taxon>ANME-2 cluster</taxon>
        <taxon>Candidatus Methanoperedentaceae</taxon>
        <taxon>Candidatus Methanoperedens</taxon>
    </lineage>
</organism>
<reference evidence="1 2" key="1">
    <citation type="submission" date="2015-09" db="EMBL/GenBank/DDBJ databases">
        <title>A metagenomics-based metabolic model of nitrate-dependent anaerobic oxidation of methane by Methanoperedens-like archaea.</title>
        <authorList>
            <person name="Arshad A."/>
            <person name="Speth D.R."/>
            <person name="De Graaf R.M."/>
            <person name="Op Den Camp H.J."/>
            <person name="Jetten M.S."/>
            <person name="Welte C.U."/>
        </authorList>
    </citation>
    <scope>NUCLEOTIDE SEQUENCE [LARGE SCALE GENOMIC DNA]</scope>
</reference>
<dbReference type="Gene3D" id="3.10.20.30">
    <property type="match status" value="1"/>
</dbReference>
<dbReference type="InterPro" id="IPR003749">
    <property type="entry name" value="ThiS/MoaD-like"/>
</dbReference>
<gene>
    <name evidence="1" type="ORF">MPEBLZ_03870</name>
</gene>
<comment type="caution">
    <text evidence="1">The sequence shown here is derived from an EMBL/GenBank/DDBJ whole genome shotgun (WGS) entry which is preliminary data.</text>
</comment>
<evidence type="ECO:0000313" key="1">
    <source>
        <dbReference type="EMBL" id="KPQ41577.1"/>
    </source>
</evidence>
<dbReference type="PANTHER" id="PTHR38031:SF1">
    <property type="entry name" value="SULFUR CARRIER PROTEIN CYSO"/>
    <property type="match status" value="1"/>
</dbReference>
<dbReference type="InterPro" id="IPR016155">
    <property type="entry name" value="Mopterin_synth/thiamin_S_b"/>
</dbReference>
<dbReference type="NCBIfam" id="NF041918">
    <property type="entry name" value="SAMP1"/>
    <property type="match status" value="1"/>
</dbReference>
<dbReference type="PANTHER" id="PTHR38031">
    <property type="entry name" value="SULFUR CARRIER PROTEIN SLR0821-RELATED"/>
    <property type="match status" value="1"/>
</dbReference>
<dbReference type="InterPro" id="IPR010038">
    <property type="entry name" value="MoaD_arc-typ"/>
</dbReference>
<dbReference type="EMBL" id="LKCM01000335">
    <property type="protein sequence ID" value="KPQ41577.1"/>
    <property type="molecule type" value="Genomic_DNA"/>
</dbReference>
<dbReference type="Pfam" id="PF02597">
    <property type="entry name" value="ThiS"/>
    <property type="match status" value="1"/>
</dbReference>
<dbReference type="InterPro" id="IPR052045">
    <property type="entry name" value="Sulfur_Carrier/Prot_Modifier"/>
</dbReference>
<dbReference type="AlphaFoldDB" id="A0A0P8A0T3"/>
<sequence>MPKIRIRFFANFREFTKTGELEIEGDTVREILEMICNKFPGLDKILFTNGKLQPYVNIFLNGENILESNGMDNLLQPGEEIAIFPPVSGG</sequence>
<dbReference type="InterPro" id="IPR012675">
    <property type="entry name" value="Beta-grasp_dom_sf"/>
</dbReference>
<name>A0A0P8A0T3_9EURY</name>
<proteinExistence type="predicted"/>
<accession>A0A0P8A0T3</accession>
<dbReference type="Proteomes" id="UP000050360">
    <property type="component" value="Unassembled WGS sequence"/>
</dbReference>
<evidence type="ECO:0000313" key="2">
    <source>
        <dbReference type="Proteomes" id="UP000050360"/>
    </source>
</evidence>
<dbReference type="InterPro" id="IPR054834">
    <property type="entry name" value="SAMP1_3"/>
</dbReference>
<protein>
    <submittedName>
        <fullName evidence="1">Molybdopterin synthase subunit MoaD</fullName>
    </submittedName>
</protein>